<evidence type="ECO:0000313" key="13">
    <source>
        <dbReference type="Proteomes" id="UP000030403"/>
    </source>
</evidence>
<dbReference type="AlphaFoldDB" id="A0A0A5I4B2"/>
<accession>A0A0A5I4B2</accession>
<comment type="subcellular location">
    <subcellularLocation>
        <location evidence="1">Cell membrane</location>
        <topology evidence="1">Multi-pass membrane protein</topology>
    </subcellularLocation>
</comment>
<evidence type="ECO:0000256" key="5">
    <source>
        <dbReference type="ARBA" id="ARBA00022741"/>
    </source>
</evidence>
<gene>
    <name evidence="12" type="ORF">N783_20115</name>
</gene>
<dbReference type="GO" id="GO:0005524">
    <property type="term" value="F:ATP binding"/>
    <property type="evidence" value="ECO:0007669"/>
    <property type="project" value="UniProtKB-KW"/>
</dbReference>
<keyword evidence="5" id="KW-0547">Nucleotide-binding</keyword>
<evidence type="ECO:0000256" key="3">
    <source>
        <dbReference type="ARBA" id="ARBA00022475"/>
    </source>
</evidence>
<dbReference type="eggNOG" id="COG1132">
    <property type="taxonomic scope" value="Bacteria"/>
</dbReference>
<dbReference type="SMART" id="SM00382">
    <property type="entry name" value="AAA"/>
    <property type="match status" value="1"/>
</dbReference>
<dbReference type="FunFam" id="3.40.50.300:FF:000221">
    <property type="entry name" value="Multidrug ABC transporter ATP-binding protein"/>
    <property type="match status" value="1"/>
</dbReference>
<dbReference type="Proteomes" id="UP000030403">
    <property type="component" value="Unassembled WGS sequence"/>
</dbReference>
<keyword evidence="6" id="KW-0067">ATP-binding</keyword>
<evidence type="ECO:0000256" key="2">
    <source>
        <dbReference type="ARBA" id="ARBA00022448"/>
    </source>
</evidence>
<dbReference type="Gene3D" id="1.20.1560.10">
    <property type="entry name" value="ABC transporter type 1, transmembrane domain"/>
    <property type="match status" value="1"/>
</dbReference>
<feature type="transmembrane region" description="Helical" evidence="9">
    <location>
        <begin position="235"/>
        <end position="258"/>
    </location>
</feature>
<feature type="transmembrane region" description="Helical" evidence="9">
    <location>
        <begin position="55"/>
        <end position="80"/>
    </location>
</feature>
<dbReference type="Gene3D" id="3.40.50.300">
    <property type="entry name" value="P-loop containing nucleotide triphosphate hydrolases"/>
    <property type="match status" value="1"/>
</dbReference>
<keyword evidence="13" id="KW-1185">Reference proteome</keyword>
<dbReference type="Pfam" id="PF00664">
    <property type="entry name" value="ABC_membrane"/>
    <property type="match status" value="1"/>
</dbReference>
<feature type="domain" description="ABC transporter" evidence="10">
    <location>
        <begin position="332"/>
        <end position="565"/>
    </location>
</feature>
<dbReference type="InterPro" id="IPR003593">
    <property type="entry name" value="AAA+_ATPase"/>
</dbReference>
<evidence type="ECO:0000313" key="12">
    <source>
        <dbReference type="EMBL" id="KGX90667.1"/>
    </source>
</evidence>
<organism evidence="12 13">
    <name type="scientific">Pontibacillus marinus BH030004 = DSM 16465</name>
    <dbReference type="NCBI Taxonomy" id="1385511"/>
    <lineage>
        <taxon>Bacteria</taxon>
        <taxon>Bacillati</taxon>
        <taxon>Bacillota</taxon>
        <taxon>Bacilli</taxon>
        <taxon>Bacillales</taxon>
        <taxon>Bacillaceae</taxon>
        <taxon>Pontibacillus</taxon>
    </lineage>
</organism>
<dbReference type="InterPro" id="IPR011527">
    <property type="entry name" value="ABC1_TM_dom"/>
</dbReference>
<dbReference type="PANTHER" id="PTHR43394:SF1">
    <property type="entry name" value="ATP-BINDING CASSETTE SUB-FAMILY B MEMBER 10, MITOCHONDRIAL"/>
    <property type="match status" value="1"/>
</dbReference>
<dbReference type="SUPFAM" id="SSF52540">
    <property type="entry name" value="P-loop containing nucleoside triphosphate hydrolases"/>
    <property type="match status" value="1"/>
</dbReference>
<dbReference type="GO" id="GO:0015421">
    <property type="term" value="F:ABC-type oligopeptide transporter activity"/>
    <property type="evidence" value="ECO:0007669"/>
    <property type="project" value="TreeGrafter"/>
</dbReference>
<dbReference type="InterPro" id="IPR027417">
    <property type="entry name" value="P-loop_NTPase"/>
</dbReference>
<evidence type="ECO:0000256" key="7">
    <source>
        <dbReference type="ARBA" id="ARBA00022989"/>
    </source>
</evidence>
<keyword evidence="3" id="KW-1003">Cell membrane</keyword>
<dbReference type="CDD" id="cd18548">
    <property type="entry name" value="ABC_6TM_Tm287_like"/>
    <property type="match status" value="1"/>
</dbReference>
<evidence type="ECO:0000256" key="1">
    <source>
        <dbReference type="ARBA" id="ARBA00004651"/>
    </source>
</evidence>
<dbReference type="STRING" id="1385511.GCA_000425225_01482"/>
<feature type="domain" description="ABC transmembrane type-1" evidence="11">
    <location>
        <begin position="16"/>
        <end position="298"/>
    </location>
</feature>
<dbReference type="GO" id="GO:0016887">
    <property type="term" value="F:ATP hydrolysis activity"/>
    <property type="evidence" value="ECO:0007669"/>
    <property type="project" value="InterPro"/>
</dbReference>
<reference evidence="12 13" key="1">
    <citation type="submission" date="2013-08" db="EMBL/GenBank/DDBJ databases">
        <authorList>
            <person name="Huang J."/>
            <person name="Wang G."/>
        </authorList>
    </citation>
    <scope>NUCLEOTIDE SEQUENCE [LARGE SCALE GENOMIC DNA]</scope>
    <source>
        <strain evidence="12 13">BH030004</strain>
    </source>
</reference>
<dbReference type="PROSITE" id="PS50893">
    <property type="entry name" value="ABC_TRANSPORTER_2"/>
    <property type="match status" value="1"/>
</dbReference>
<keyword evidence="4 9" id="KW-0812">Transmembrane</keyword>
<feature type="transmembrane region" description="Helical" evidence="9">
    <location>
        <begin position="278"/>
        <end position="296"/>
    </location>
</feature>
<feature type="transmembrane region" description="Helical" evidence="9">
    <location>
        <begin position="158"/>
        <end position="178"/>
    </location>
</feature>
<keyword evidence="7 9" id="KW-1133">Transmembrane helix</keyword>
<evidence type="ECO:0000256" key="4">
    <source>
        <dbReference type="ARBA" id="ARBA00022692"/>
    </source>
</evidence>
<dbReference type="InterPro" id="IPR036640">
    <property type="entry name" value="ABC1_TM_sf"/>
</dbReference>
<dbReference type="Pfam" id="PF00005">
    <property type="entry name" value="ABC_tran"/>
    <property type="match status" value="1"/>
</dbReference>
<sequence>MKAVLTYLRSYKFSFVMAIVLMLVELAVELSQPFLMGVIIDQGILQKDMSAVATWGGLLLGLSLVAFAAGIASSFFAANVSQGVGHDLRRDMYEKIQAFSPIHFQSFPTSSLITRLTNDVTQVQGFLFMGMRIMLRAPLFIIGGMIMAFVVHAQLAGILLMAVPFLFILMFWIMTKGVRLFQKVQKRLDGVNRVIRENLVNMRLVKAYDRGEHERQGFLNVNTPLMKSNKTALRLMETTMPIVMFGMNVALVALLWFGALELRTNGAQEGELVSVLNYGTRIMFSFSVFTFLIMMFSRGRASATRITEVLHQDSTSEVWKDTSPQIDISGRVTFESVSFSYPSSQVPALHDVSFTIGAGETVGILGETGSGKSSLTQLIPRLYEPTSGTIYIDGQDSSEINIKALRKQVGFVPQEAHLFTGTIRENIAWGKEDATNEEIRSAAEEANIHRFIESLAEGYDTQIGQKGVNLSGGQKQRLSIARALVKKPSVLVLDDSTSALDANTEADILQTLKELKCTVFIIAQKISSVKEADHILVLRQGSIVDQGNHDALLQDSKMYQRIYESQVQKGVV</sequence>
<evidence type="ECO:0000256" key="8">
    <source>
        <dbReference type="ARBA" id="ARBA00023136"/>
    </source>
</evidence>
<evidence type="ECO:0000259" key="11">
    <source>
        <dbReference type="PROSITE" id="PS50929"/>
    </source>
</evidence>
<dbReference type="GO" id="GO:0005886">
    <property type="term" value="C:plasma membrane"/>
    <property type="evidence" value="ECO:0007669"/>
    <property type="project" value="UniProtKB-SubCell"/>
</dbReference>
<comment type="caution">
    <text evidence="12">The sequence shown here is derived from an EMBL/GenBank/DDBJ whole genome shotgun (WGS) entry which is preliminary data.</text>
</comment>
<feature type="transmembrane region" description="Helical" evidence="9">
    <location>
        <begin position="12"/>
        <end position="35"/>
    </location>
</feature>
<evidence type="ECO:0000256" key="9">
    <source>
        <dbReference type="SAM" id="Phobius"/>
    </source>
</evidence>
<dbReference type="PANTHER" id="PTHR43394">
    <property type="entry name" value="ATP-DEPENDENT PERMEASE MDL1, MITOCHONDRIAL"/>
    <property type="match status" value="1"/>
</dbReference>
<proteinExistence type="predicted"/>
<dbReference type="RefSeq" id="WP_027448377.1">
    <property type="nucleotide sequence ID" value="NZ_AVPF01000006.1"/>
</dbReference>
<keyword evidence="8 9" id="KW-0472">Membrane</keyword>
<name>A0A0A5I4B2_9BACI</name>
<evidence type="ECO:0000259" key="10">
    <source>
        <dbReference type="PROSITE" id="PS50893"/>
    </source>
</evidence>
<keyword evidence="2" id="KW-0813">Transport</keyword>
<protein>
    <submittedName>
        <fullName evidence="12">ABC transporter</fullName>
    </submittedName>
</protein>
<dbReference type="InterPro" id="IPR017871">
    <property type="entry name" value="ABC_transporter-like_CS"/>
</dbReference>
<dbReference type="PROSITE" id="PS00211">
    <property type="entry name" value="ABC_TRANSPORTER_1"/>
    <property type="match status" value="1"/>
</dbReference>
<dbReference type="EMBL" id="AVPF01000006">
    <property type="protein sequence ID" value="KGX90667.1"/>
    <property type="molecule type" value="Genomic_DNA"/>
</dbReference>
<dbReference type="PROSITE" id="PS50929">
    <property type="entry name" value="ABC_TM1F"/>
    <property type="match status" value="1"/>
</dbReference>
<dbReference type="InterPro" id="IPR003439">
    <property type="entry name" value="ABC_transporter-like_ATP-bd"/>
</dbReference>
<evidence type="ECO:0000256" key="6">
    <source>
        <dbReference type="ARBA" id="ARBA00022840"/>
    </source>
</evidence>
<dbReference type="OrthoDB" id="9770415at2"/>
<dbReference type="InterPro" id="IPR039421">
    <property type="entry name" value="Type_1_exporter"/>
</dbReference>
<dbReference type="SUPFAM" id="SSF90123">
    <property type="entry name" value="ABC transporter transmembrane region"/>
    <property type="match status" value="1"/>
</dbReference>